<dbReference type="InterPro" id="IPR051148">
    <property type="entry name" value="Zona_Pellucida_Domain_gp"/>
</dbReference>
<evidence type="ECO:0000256" key="13">
    <source>
        <dbReference type="ARBA" id="ARBA00024183"/>
    </source>
</evidence>
<dbReference type="Pfam" id="PF00100">
    <property type="entry name" value="Zona_pellucida"/>
    <property type="match status" value="1"/>
</dbReference>
<keyword evidence="10 14" id="KW-1015">Disulfide bond</keyword>
<dbReference type="KEGG" id="gacu:117542498"/>
<feature type="disulfide bond" evidence="14">
    <location>
        <begin position="162"/>
        <end position="177"/>
    </location>
</feature>
<dbReference type="PANTHER" id="PTHR23343">
    <property type="entry name" value="ZONA PELLUCIDA SPERM-BINDING PROTEIN"/>
    <property type="match status" value="1"/>
</dbReference>
<dbReference type="Gene3D" id="2.60.40.4100">
    <property type="entry name" value="Zona pellucida, ZP-C domain"/>
    <property type="match status" value="1"/>
</dbReference>
<protein>
    <submittedName>
        <fullName evidence="20">Zona pellucida sperm-binding protein 1-like</fullName>
    </submittedName>
</protein>
<evidence type="ECO:0000256" key="11">
    <source>
        <dbReference type="ARBA" id="ARBA00023180"/>
    </source>
</evidence>
<feature type="transmembrane region" description="Helical" evidence="15">
    <location>
        <begin position="499"/>
        <end position="522"/>
    </location>
</feature>
<evidence type="ECO:0000256" key="15">
    <source>
        <dbReference type="SAM" id="Phobius"/>
    </source>
</evidence>
<comment type="similarity">
    <text evidence="2">Belongs to the ZP domain family. ZPB subfamily.</text>
</comment>
<dbReference type="InterPro" id="IPR044913">
    <property type="entry name" value="P_trefoil_dom_sf"/>
</dbReference>
<dbReference type="GO" id="GO:0060468">
    <property type="term" value="P:prevention of polyspermy"/>
    <property type="evidence" value="ECO:0007669"/>
    <property type="project" value="TreeGrafter"/>
</dbReference>
<keyword evidence="11" id="KW-0325">Glycoprotein</keyword>
<accession>A0A6P8TPH2</accession>
<dbReference type="PROSITE" id="PS51448">
    <property type="entry name" value="P_TREFOIL_2"/>
    <property type="match status" value="1"/>
</dbReference>
<evidence type="ECO:0000313" key="20">
    <source>
        <dbReference type="RefSeq" id="XP_034066099.1"/>
    </source>
</evidence>
<keyword evidence="7 15" id="KW-0812">Transmembrane</keyword>
<evidence type="ECO:0000256" key="14">
    <source>
        <dbReference type="PROSITE-ProRule" id="PRU00779"/>
    </source>
</evidence>
<dbReference type="AlphaFoldDB" id="A0A6P8TPH2"/>
<keyword evidence="8 15" id="KW-1133">Transmembrane helix</keyword>
<keyword evidence="6" id="KW-0165">Cleavage on pair of basic residues</keyword>
<dbReference type="RefSeq" id="XP_034066099.1">
    <property type="nucleotide sequence ID" value="XM_034210208.1"/>
</dbReference>
<evidence type="ECO:0000256" key="4">
    <source>
        <dbReference type="ARBA" id="ARBA00022525"/>
    </source>
</evidence>
<organism evidence="19 20">
    <name type="scientific">Gymnodraco acuticeps</name>
    <name type="common">Antarctic dragonfish</name>
    <dbReference type="NCBI Taxonomy" id="8218"/>
    <lineage>
        <taxon>Eukaryota</taxon>
        <taxon>Metazoa</taxon>
        <taxon>Chordata</taxon>
        <taxon>Craniata</taxon>
        <taxon>Vertebrata</taxon>
        <taxon>Euteleostomi</taxon>
        <taxon>Actinopterygii</taxon>
        <taxon>Neopterygii</taxon>
        <taxon>Teleostei</taxon>
        <taxon>Neoteleostei</taxon>
        <taxon>Acanthomorphata</taxon>
        <taxon>Eupercaria</taxon>
        <taxon>Perciformes</taxon>
        <taxon>Notothenioidei</taxon>
        <taxon>Bathydraconidae</taxon>
        <taxon>Gymnodraco</taxon>
    </lineage>
</organism>
<evidence type="ECO:0000256" key="7">
    <source>
        <dbReference type="ARBA" id="ARBA00022692"/>
    </source>
</evidence>
<evidence type="ECO:0000256" key="9">
    <source>
        <dbReference type="ARBA" id="ARBA00023136"/>
    </source>
</evidence>
<dbReference type="PANTHER" id="PTHR23343:SF117">
    <property type="entry name" value="ZONA PELLUCIDA SPERM-BINDING PROTEIN 4-LIKE ISOFORM X1"/>
    <property type="match status" value="1"/>
</dbReference>
<comment type="subcellular location">
    <subcellularLocation>
        <location evidence="1">Cell membrane</location>
        <topology evidence="1">Single-pass type I membrane protein</topology>
    </subcellularLocation>
    <subcellularLocation>
        <location evidence="13">Zona pellucida</location>
    </subcellularLocation>
</comment>
<evidence type="ECO:0000256" key="1">
    <source>
        <dbReference type="ARBA" id="ARBA00004251"/>
    </source>
</evidence>
<feature type="chain" id="PRO_5027655551" evidence="16">
    <location>
        <begin position="25"/>
        <end position="544"/>
    </location>
</feature>
<evidence type="ECO:0000256" key="2">
    <source>
        <dbReference type="ARBA" id="ARBA00010863"/>
    </source>
</evidence>
<dbReference type="GeneID" id="117542498"/>
<dbReference type="SMART" id="SM00018">
    <property type="entry name" value="PD"/>
    <property type="match status" value="1"/>
</dbReference>
<evidence type="ECO:0000256" key="8">
    <source>
        <dbReference type="ARBA" id="ARBA00022989"/>
    </source>
</evidence>
<dbReference type="InterPro" id="IPR055356">
    <property type="entry name" value="ZP-N"/>
</dbReference>
<keyword evidence="3" id="KW-1003">Cell membrane</keyword>
<gene>
    <name evidence="20" type="primary">LOC117542498</name>
</gene>
<evidence type="ECO:0000259" key="17">
    <source>
        <dbReference type="PROSITE" id="PS51034"/>
    </source>
</evidence>
<evidence type="ECO:0000259" key="18">
    <source>
        <dbReference type="PROSITE" id="PS51448"/>
    </source>
</evidence>
<reference evidence="20" key="1">
    <citation type="submission" date="2025-08" db="UniProtKB">
        <authorList>
            <consortium name="RefSeq"/>
        </authorList>
    </citation>
    <scope>IDENTIFICATION</scope>
</reference>
<comment type="caution">
    <text evidence="14">Lacks conserved residue(s) required for the propagation of feature annotation.</text>
</comment>
<evidence type="ECO:0000256" key="10">
    <source>
        <dbReference type="ARBA" id="ARBA00023157"/>
    </source>
</evidence>
<evidence type="ECO:0000256" key="12">
    <source>
        <dbReference type="ARBA" id="ARBA00023279"/>
    </source>
</evidence>
<evidence type="ECO:0000256" key="6">
    <source>
        <dbReference type="ARBA" id="ARBA00022685"/>
    </source>
</evidence>
<feature type="disulfide bond" evidence="14">
    <location>
        <begin position="152"/>
        <end position="178"/>
    </location>
</feature>
<dbReference type="GO" id="GO:0035805">
    <property type="term" value="C:egg coat"/>
    <property type="evidence" value="ECO:0007669"/>
    <property type="project" value="UniProtKB-SubCell"/>
</dbReference>
<dbReference type="Pfam" id="PF00088">
    <property type="entry name" value="Trefoil"/>
    <property type="match status" value="1"/>
</dbReference>
<dbReference type="SUPFAM" id="SSF57492">
    <property type="entry name" value="Trefoil"/>
    <property type="match status" value="1"/>
</dbReference>
<dbReference type="GO" id="GO:0032190">
    <property type="term" value="F:acrosin binding"/>
    <property type="evidence" value="ECO:0007669"/>
    <property type="project" value="TreeGrafter"/>
</dbReference>
<keyword evidence="19" id="KW-1185">Reference proteome</keyword>
<dbReference type="Gene3D" id="2.60.40.3210">
    <property type="entry name" value="Zona pellucida, ZP-N domain"/>
    <property type="match status" value="1"/>
</dbReference>
<proteinExistence type="inferred from homology"/>
<dbReference type="SMART" id="SM00241">
    <property type="entry name" value="ZP"/>
    <property type="match status" value="1"/>
</dbReference>
<evidence type="ECO:0000256" key="16">
    <source>
        <dbReference type="SAM" id="SignalP"/>
    </source>
</evidence>
<feature type="signal peptide" evidence="16">
    <location>
        <begin position="1"/>
        <end position="24"/>
    </location>
</feature>
<feature type="domain" description="ZP" evidence="17">
    <location>
        <begin position="192"/>
        <end position="456"/>
    </location>
</feature>
<dbReference type="InterPro" id="IPR042235">
    <property type="entry name" value="ZP-C_dom"/>
</dbReference>
<evidence type="ECO:0000256" key="5">
    <source>
        <dbReference type="ARBA" id="ARBA00022530"/>
    </source>
</evidence>
<dbReference type="GO" id="GO:0007339">
    <property type="term" value="P:binding of sperm to zona pellucida"/>
    <property type="evidence" value="ECO:0007669"/>
    <property type="project" value="TreeGrafter"/>
</dbReference>
<dbReference type="PROSITE" id="PS51034">
    <property type="entry name" value="ZP_2"/>
    <property type="match status" value="1"/>
</dbReference>
<dbReference type="CDD" id="cd00111">
    <property type="entry name" value="Trefoil"/>
    <property type="match status" value="1"/>
</dbReference>
<evidence type="ECO:0000313" key="19">
    <source>
        <dbReference type="Proteomes" id="UP000515161"/>
    </source>
</evidence>
<dbReference type="Pfam" id="PF23344">
    <property type="entry name" value="ZP-N"/>
    <property type="match status" value="1"/>
</dbReference>
<name>A0A6P8TPH2_GYMAC</name>
<dbReference type="InterPro" id="IPR001507">
    <property type="entry name" value="ZP_dom"/>
</dbReference>
<dbReference type="Proteomes" id="UP000515161">
    <property type="component" value="Unplaced"/>
</dbReference>
<keyword evidence="9 15" id="KW-0472">Membrane</keyword>
<feature type="domain" description="P-type" evidence="18">
    <location>
        <begin position="150"/>
        <end position="190"/>
    </location>
</feature>
<keyword evidence="5" id="KW-0272">Extracellular matrix</keyword>
<sequence length="544" mass="61299">MNYHCEKLCWITLFFAMMTQHCWCSSAIRLSETPEGQHVPRVTCSDRRIRAVFGPLVRSNVHVKDKTGAAIPVPESEGSCGVGLGRKRNQSLAFYSRYDSCYAQIEGSRVIVLLNVQLTGEDGWFNVTIGCPLIKRHNERTKRIPESFPGDCATERVLRVDCGYQSISREACIKRGCCYDAEDVTCYYRLNACSVDGHFVFSVAASDTEKTFDPSSLIVKDQPQCFPVITTPDTAVFKIRLTECGAKLRVDADVTIYEVEVEELHTKSTINHSPFSLQVQCEYDASDLKRADVFRSLFPVTNPPTVVGLGTIGVQMRIAQDASFTSFFPEDQLPVSFPLRKILYVEISIAQPSLDPTLSLRVRDCFAYPASRQSVWTLLYDGCPNPLDKMRSVIPENNQKTSSHSQVRRFDVEMFAFLDPHTGSPNVEEMYFFCWVEICMDDVDCAQKCSIVSSEGERQRRDAESDQVQLVSLGPLLLGQNSTEPEESLCARQNKMFQVTMYILCGVGVALIFILTFTVWSCTRKRQKPESKSVQEQVDSEQCQ</sequence>
<evidence type="ECO:0000256" key="3">
    <source>
        <dbReference type="ARBA" id="ARBA00022475"/>
    </source>
</evidence>
<dbReference type="GO" id="GO:0005886">
    <property type="term" value="C:plasma membrane"/>
    <property type="evidence" value="ECO:0007669"/>
    <property type="project" value="UniProtKB-SubCell"/>
</dbReference>
<dbReference type="OrthoDB" id="8545596at2759"/>
<dbReference type="InterPro" id="IPR000519">
    <property type="entry name" value="P_trefoil_dom"/>
</dbReference>
<keyword evidence="4" id="KW-0964">Secreted</keyword>
<dbReference type="PROSITE" id="PS00025">
    <property type="entry name" value="P_TREFOIL_1"/>
    <property type="match status" value="1"/>
</dbReference>
<dbReference type="GO" id="GO:0035804">
    <property type="term" value="F:structural constituent of egg coat"/>
    <property type="evidence" value="ECO:0007669"/>
    <property type="project" value="TreeGrafter"/>
</dbReference>
<keyword evidence="16" id="KW-0732">Signal</keyword>
<keyword evidence="12" id="KW-0278">Fertilization</keyword>
<dbReference type="InterPro" id="IPR017957">
    <property type="entry name" value="P_trefoil_CS"/>
</dbReference>
<dbReference type="InParanoid" id="A0A6P8TPH2"/>
<dbReference type="InterPro" id="IPR055355">
    <property type="entry name" value="ZP-C"/>
</dbReference>